<name>A0ABT0AYA5_9SPHN</name>
<evidence type="ECO:0000256" key="1">
    <source>
        <dbReference type="SAM" id="SignalP"/>
    </source>
</evidence>
<evidence type="ECO:0000313" key="3">
    <source>
        <dbReference type="Proteomes" id="UP001162880"/>
    </source>
</evidence>
<accession>A0ABT0AYA5</accession>
<sequence>MARKFLVSRFALALALSSGLAVAVAPPAMAKKKEAAPAANFSEEFRKAAGPIEKAMTDATGKLPAGAGPADYEAAKAQIDAALGGDGKAAFEAAVPTATTVDDKNALGSMMRNYGILAKDLAFKQKGNALMIESGKIPADKVGAMNFDAGVTAYQLKDWASAGSYLKAAKDAGYQDPNNQLDLILADAYKRSGNTGAVLQLAQDDIAAAKANGTAPAETSLRNALQQTYSAKQLGPSTEYAAMLGQYYPEAWNIAISVVAQIAALPREQDLDLMRLKFLTNSMTEKRDYFTYLEDVDPRAYPGEALKVINDGIAKGKLTATEIAADKSNTSSRVGADKASLPSVEADAMKAGAKVGAVVGAADVFLSYDQPAKAEMLYAKAIGMPGVDADKVALRLGMTQALQGKYADAETNFAKVTGPRVTVAKMWSAYAKSKAAPAAN</sequence>
<protein>
    <recommendedName>
        <fullName evidence="4">Tetratricopeptide repeat protein</fullName>
    </recommendedName>
</protein>
<dbReference type="EMBL" id="JALHLE010000005">
    <property type="protein sequence ID" value="MCJ2177755.1"/>
    <property type="molecule type" value="Genomic_DNA"/>
</dbReference>
<keyword evidence="1" id="KW-0732">Signal</keyword>
<keyword evidence="3" id="KW-1185">Reference proteome</keyword>
<comment type="caution">
    <text evidence="2">The sequence shown here is derived from an EMBL/GenBank/DDBJ whole genome shotgun (WGS) entry which is preliminary data.</text>
</comment>
<organism evidence="2 3">
    <name type="scientific">Novosphingobium album</name>
    <name type="common">ex Hu et al. 2023</name>
    <dbReference type="NCBI Taxonomy" id="2930093"/>
    <lineage>
        <taxon>Bacteria</taxon>
        <taxon>Pseudomonadati</taxon>
        <taxon>Pseudomonadota</taxon>
        <taxon>Alphaproteobacteria</taxon>
        <taxon>Sphingomonadales</taxon>
        <taxon>Sphingomonadaceae</taxon>
        <taxon>Novosphingobium</taxon>
    </lineage>
</organism>
<gene>
    <name evidence="2" type="ORF">MTR64_04215</name>
</gene>
<dbReference type="RefSeq" id="WP_243991154.1">
    <property type="nucleotide sequence ID" value="NZ_JALHLE010000005.1"/>
</dbReference>
<proteinExistence type="predicted"/>
<reference evidence="2" key="1">
    <citation type="submission" date="2022-03" db="EMBL/GenBank/DDBJ databases">
        <title>Identification of a novel bacterium isolated from mangrove sediments.</title>
        <authorList>
            <person name="Pan X."/>
        </authorList>
    </citation>
    <scope>NUCLEOTIDE SEQUENCE</scope>
    <source>
        <strain evidence="2">B2580</strain>
    </source>
</reference>
<dbReference type="Proteomes" id="UP001162880">
    <property type="component" value="Unassembled WGS sequence"/>
</dbReference>
<feature type="chain" id="PRO_5047450034" description="Tetratricopeptide repeat protein" evidence="1">
    <location>
        <begin position="24"/>
        <end position="440"/>
    </location>
</feature>
<evidence type="ECO:0008006" key="4">
    <source>
        <dbReference type="Google" id="ProtNLM"/>
    </source>
</evidence>
<feature type="signal peptide" evidence="1">
    <location>
        <begin position="1"/>
        <end position="23"/>
    </location>
</feature>
<evidence type="ECO:0000313" key="2">
    <source>
        <dbReference type="EMBL" id="MCJ2177755.1"/>
    </source>
</evidence>